<evidence type="ECO:0000313" key="4">
    <source>
        <dbReference type="Proteomes" id="UP001165652"/>
    </source>
</evidence>
<dbReference type="PANTHER" id="PTHR35176">
    <property type="entry name" value="HEME OXYGENASE HI_0854-RELATED"/>
    <property type="match status" value="1"/>
</dbReference>
<evidence type="ECO:0000259" key="2">
    <source>
        <dbReference type="Pfam" id="PF01243"/>
    </source>
</evidence>
<dbReference type="InterPro" id="IPR052019">
    <property type="entry name" value="F420H2_bilvrd_red/Heme_oxyg"/>
</dbReference>
<sequence>MVTPPDAYLDLLQDKKAFASIATVMADGSPQVTSVWFDYTDGMVRVNTAKGRVKARTLTPGKPVALAIVDPDNPYRYLQIRGTVRSVTEDGADAHIDSLAKKYLGVDTYPYRQPGEQRLSIAIEPTSASGMN</sequence>
<reference evidence="3" key="2">
    <citation type="submission" date="2023-02" db="EMBL/GenBank/DDBJ databases">
        <authorList>
            <person name="Rayyan A."/>
            <person name="Meyer T."/>
            <person name="Kyndt J.A."/>
        </authorList>
    </citation>
    <scope>NUCLEOTIDE SEQUENCE</scope>
    <source>
        <strain evidence="3">DSM 9987</strain>
    </source>
</reference>
<dbReference type="Pfam" id="PF01243">
    <property type="entry name" value="PNPOx_N"/>
    <property type="match status" value="1"/>
</dbReference>
<feature type="domain" description="Pyridoxamine 5'-phosphate oxidase N-terminal" evidence="2">
    <location>
        <begin position="6"/>
        <end position="126"/>
    </location>
</feature>
<dbReference type="PANTHER" id="PTHR35176:SF6">
    <property type="entry name" value="HEME OXYGENASE HI_0854-RELATED"/>
    <property type="match status" value="1"/>
</dbReference>
<comment type="caution">
    <text evidence="3">The sequence shown here is derived from an EMBL/GenBank/DDBJ whole genome shotgun (WGS) entry which is preliminary data.</text>
</comment>
<dbReference type="EMBL" id="JAQQLI010000015">
    <property type="protein sequence ID" value="MDC7786309.1"/>
    <property type="molecule type" value="Genomic_DNA"/>
</dbReference>
<dbReference type="InterPro" id="IPR012349">
    <property type="entry name" value="Split_barrel_FMN-bd"/>
</dbReference>
<reference evidence="3" key="1">
    <citation type="journal article" date="2023" name="Microbiol Resour">
        <title>Genome Sequences of Rhodoplanes serenus and Two Thermotolerant Strains, Rhodoplanes tepidamans and 'Rhodoplanes cryptolactis,' Further Refine the Genus.</title>
        <authorList>
            <person name="Rayyan A.A."/>
            <person name="Kyndt J.A."/>
        </authorList>
    </citation>
    <scope>NUCLEOTIDE SEQUENCE</scope>
    <source>
        <strain evidence="3">DSM 9987</strain>
    </source>
</reference>
<gene>
    <name evidence="3" type="ORF">PQJ73_11510</name>
</gene>
<dbReference type="SUPFAM" id="SSF50475">
    <property type="entry name" value="FMN-binding split barrel"/>
    <property type="match status" value="1"/>
</dbReference>
<organism evidence="3 4">
    <name type="scientific">Rhodoplanes tepidamans</name>
    <name type="common">Rhodoplanes cryptolactis</name>
    <dbReference type="NCBI Taxonomy" id="200616"/>
    <lineage>
        <taxon>Bacteria</taxon>
        <taxon>Pseudomonadati</taxon>
        <taxon>Pseudomonadota</taxon>
        <taxon>Alphaproteobacteria</taxon>
        <taxon>Hyphomicrobiales</taxon>
        <taxon>Nitrobacteraceae</taxon>
        <taxon>Rhodoplanes</taxon>
    </lineage>
</organism>
<dbReference type="NCBIfam" id="TIGR03618">
    <property type="entry name" value="Rv1155_F420"/>
    <property type="match status" value="1"/>
</dbReference>
<protein>
    <submittedName>
        <fullName evidence="3">PPOX class F420-dependent oxidoreductase</fullName>
    </submittedName>
</protein>
<dbReference type="InterPro" id="IPR011576">
    <property type="entry name" value="Pyridox_Oxase_N"/>
</dbReference>
<dbReference type="Gene3D" id="2.30.110.10">
    <property type="entry name" value="Electron Transport, Fmn-binding Protein, Chain A"/>
    <property type="match status" value="1"/>
</dbReference>
<keyword evidence="4" id="KW-1185">Reference proteome</keyword>
<accession>A0ABT5J9J2</accession>
<evidence type="ECO:0000313" key="3">
    <source>
        <dbReference type="EMBL" id="MDC7786309.1"/>
    </source>
</evidence>
<dbReference type="RefSeq" id="WP_272777157.1">
    <property type="nucleotide sequence ID" value="NZ_JAQQLI010000015.1"/>
</dbReference>
<dbReference type="InterPro" id="IPR019920">
    <property type="entry name" value="F420-binding_dom_put"/>
</dbReference>
<proteinExistence type="predicted"/>
<evidence type="ECO:0000256" key="1">
    <source>
        <dbReference type="ARBA" id="ARBA00023002"/>
    </source>
</evidence>
<keyword evidence="1" id="KW-0560">Oxidoreductase</keyword>
<name>A0ABT5J9J2_RHOTP</name>
<dbReference type="Proteomes" id="UP001165652">
    <property type="component" value="Unassembled WGS sequence"/>
</dbReference>